<dbReference type="EMBL" id="FOFD01000001">
    <property type="protein sequence ID" value="SEQ03160.1"/>
    <property type="molecule type" value="Genomic_DNA"/>
</dbReference>
<evidence type="ECO:0000313" key="4">
    <source>
        <dbReference type="Proteomes" id="UP000199114"/>
    </source>
</evidence>
<proteinExistence type="predicted"/>
<dbReference type="AlphaFoldDB" id="A0A1H9CPM6"/>
<dbReference type="InterPro" id="IPR036390">
    <property type="entry name" value="WH_DNA-bd_sf"/>
</dbReference>
<evidence type="ECO:0000256" key="1">
    <source>
        <dbReference type="SAM" id="MobiDB-lite"/>
    </source>
</evidence>
<evidence type="ECO:0000259" key="2">
    <source>
        <dbReference type="Pfam" id="PF25227"/>
    </source>
</evidence>
<protein>
    <recommendedName>
        <fullName evidence="2">DUF7845 domain-containing protein</fullName>
    </recommendedName>
</protein>
<keyword evidence="4" id="KW-1185">Reference proteome</keyword>
<evidence type="ECO:0000313" key="3">
    <source>
        <dbReference type="EMBL" id="SEQ03160.1"/>
    </source>
</evidence>
<sequence length="671" mass="76141">MTRKSDRDELEEAADETFDLLDAGRPVSSVDDEIESSIEQETPTAGGDEVDGGTELEFDKDRDVDETEARSACRFCQSEFRTVVAERRHHSEDRCEEGSPKFRPDGCPLIDPQVHELRANFLFEPLKEDLRRGQDGMAPYFAVVSQWDRCMMDETGQDDVGAFDAAGDTWILNHEDNKISYRDEDAKIKTRSGDSGDSYNEYVIGVVAADDVGEKKVTFQFRPSLPNAKHCETDERIQSMPKNLPLGIRVEAQSSNLEMEEVLEVLRTLMDELDIDTRYFKDECIHDYSRVWGLGLYVRIQRELSEERFVDTNGVMDRLAQFSSVRRGRGEYKWDNEKIIGHRHAVAMNETSLEKLYGDHTVGKLLKSYLPKQPEKHSSGSSMYHPKIEVQFNTGHSDYLDGSAVPYKSDDEFDYQNLKRELDEYLVFSLNAADLPLHADPDVYVSDAYWDADESERSIPVHSDPTEELRETEEDLTRAQLAREDLTSTDRAVVKALADGGQMHYEQLVDETDTSSSSVYRAIEKWGGLVEKVGRGTYDLADEVVRDKIEDVFAALEDVTEWVENGIDAIVEGNDEIADDSPLAKWARRHGAVLDEHYDGFDVELTGSYSKYELQKLLRSGLQAARDTGAKTAARFIDASFTYQMNGNRRPDQEPFHYVGDRLFCLGNAAE</sequence>
<feature type="region of interest" description="Disordered" evidence="1">
    <location>
        <begin position="1"/>
        <end position="63"/>
    </location>
</feature>
<dbReference type="OrthoDB" id="316855at2157"/>
<reference evidence="4" key="1">
    <citation type="submission" date="2016-10" db="EMBL/GenBank/DDBJ databases">
        <authorList>
            <person name="Varghese N."/>
            <person name="Submissions S."/>
        </authorList>
    </citation>
    <scope>NUCLEOTIDE SEQUENCE [LARGE SCALE GENOMIC DNA]</scope>
    <source>
        <strain evidence="4">DSM 25055</strain>
    </source>
</reference>
<name>A0A1H9CPM6_9EURY</name>
<accession>A0A1H9CPM6</accession>
<dbReference type="Proteomes" id="UP000199114">
    <property type="component" value="Unassembled WGS sequence"/>
</dbReference>
<dbReference type="SUPFAM" id="SSF46785">
    <property type="entry name" value="Winged helix' DNA-binding domain"/>
    <property type="match status" value="1"/>
</dbReference>
<organism evidence="3 4">
    <name type="scientific">Natrinema salaciae</name>
    <dbReference type="NCBI Taxonomy" id="1186196"/>
    <lineage>
        <taxon>Archaea</taxon>
        <taxon>Methanobacteriati</taxon>
        <taxon>Methanobacteriota</taxon>
        <taxon>Stenosarchaea group</taxon>
        <taxon>Halobacteria</taxon>
        <taxon>Halobacteriales</taxon>
        <taxon>Natrialbaceae</taxon>
        <taxon>Natrinema</taxon>
    </lineage>
</organism>
<gene>
    <name evidence="3" type="ORF">SAMN04489841_1119</name>
</gene>
<dbReference type="RefSeq" id="WP_090614466.1">
    <property type="nucleotide sequence ID" value="NZ_FOFD01000001.1"/>
</dbReference>
<feature type="compositionally biased region" description="Acidic residues" evidence="1">
    <location>
        <begin position="8"/>
        <end position="19"/>
    </location>
</feature>
<dbReference type="InterPro" id="IPR057167">
    <property type="entry name" value="DUF7845"/>
</dbReference>
<feature type="domain" description="DUF7845" evidence="2">
    <location>
        <begin position="110"/>
        <end position="453"/>
    </location>
</feature>
<dbReference type="Pfam" id="PF25227">
    <property type="entry name" value="DUF7845"/>
    <property type="match status" value="1"/>
</dbReference>